<evidence type="ECO:0000313" key="3">
    <source>
        <dbReference type="Proteomes" id="UP001301958"/>
    </source>
</evidence>
<dbReference type="AlphaFoldDB" id="A0AAN7GUD0"/>
<dbReference type="GO" id="GO:0000444">
    <property type="term" value="C:MIS12/MIND type complex"/>
    <property type="evidence" value="ECO:0007669"/>
    <property type="project" value="TreeGrafter"/>
</dbReference>
<reference evidence="2" key="1">
    <citation type="journal article" date="2023" name="Mol. Phylogenet. Evol.">
        <title>Genome-scale phylogeny and comparative genomics of the fungal order Sordariales.</title>
        <authorList>
            <person name="Hensen N."/>
            <person name="Bonometti L."/>
            <person name="Westerberg I."/>
            <person name="Brannstrom I.O."/>
            <person name="Guillou S."/>
            <person name="Cros-Aarteil S."/>
            <person name="Calhoun S."/>
            <person name="Haridas S."/>
            <person name="Kuo A."/>
            <person name="Mondo S."/>
            <person name="Pangilinan J."/>
            <person name="Riley R."/>
            <person name="LaButti K."/>
            <person name="Andreopoulos B."/>
            <person name="Lipzen A."/>
            <person name="Chen C."/>
            <person name="Yan M."/>
            <person name="Daum C."/>
            <person name="Ng V."/>
            <person name="Clum A."/>
            <person name="Steindorff A."/>
            <person name="Ohm R.A."/>
            <person name="Martin F."/>
            <person name="Silar P."/>
            <person name="Natvig D.O."/>
            <person name="Lalanne C."/>
            <person name="Gautier V."/>
            <person name="Ament-Velasquez S.L."/>
            <person name="Kruys A."/>
            <person name="Hutchinson M.I."/>
            <person name="Powell A.J."/>
            <person name="Barry K."/>
            <person name="Miller A.N."/>
            <person name="Grigoriev I.V."/>
            <person name="Debuchy R."/>
            <person name="Gladieux P."/>
            <person name="Hiltunen Thoren M."/>
            <person name="Johannesson H."/>
        </authorList>
    </citation>
    <scope>NUCLEOTIDE SEQUENCE</scope>
    <source>
        <strain evidence="2">CBS 990.96</strain>
    </source>
</reference>
<evidence type="ECO:0000313" key="2">
    <source>
        <dbReference type="EMBL" id="KAK4224568.1"/>
    </source>
</evidence>
<organism evidence="2 3">
    <name type="scientific">Podospora fimiseda</name>
    <dbReference type="NCBI Taxonomy" id="252190"/>
    <lineage>
        <taxon>Eukaryota</taxon>
        <taxon>Fungi</taxon>
        <taxon>Dikarya</taxon>
        <taxon>Ascomycota</taxon>
        <taxon>Pezizomycotina</taxon>
        <taxon>Sordariomycetes</taxon>
        <taxon>Sordariomycetidae</taxon>
        <taxon>Sordariales</taxon>
        <taxon>Podosporaceae</taxon>
        <taxon>Podospora</taxon>
    </lineage>
</organism>
<dbReference type="PANTHER" id="PTHR31749">
    <property type="entry name" value="KINETOCHORE-ASSOCIATED PROTEIN NSL1 HOMOLOG"/>
    <property type="match status" value="1"/>
</dbReference>
<dbReference type="InterPro" id="IPR013950">
    <property type="entry name" value="Mis14/Nsl1"/>
</dbReference>
<comment type="caution">
    <text evidence="2">The sequence shown here is derived from an EMBL/GenBank/DDBJ whole genome shotgun (WGS) entry which is preliminary data.</text>
</comment>
<feature type="compositionally biased region" description="Low complexity" evidence="1">
    <location>
        <begin position="88"/>
        <end position="101"/>
    </location>
</feature>
<gene>
    <name evidence="2" type="ORF">QBC38DRAFT_485241</name>
</gene>
<accession>A0AAN7GUD0</accession>
<evidence type="ECO:0000256" key="1">
    <source>
        <dbReference type="SAM" id="MobiDB-lite"/>
    </source>
</evidence>
<keyword evidence="3" id="KW-1185">Reference proteome</keyword>
<name>A0AAN7GUD0_9PEZI</name>
<reference evidence="2" key="2">
    <citation type="submission" date="2023-05" db="EMBL/GenBank/DDBJ databases">
        <authorList>
            <consortium name="Lawrence Berkeley National Laboratory"/>
            <person name="Steindorff A."/>
            <person name="Hensen N."/>
            <person name="Bonometti L."/>
            <person name="Westerberg I."/>
            <person name="Brannstrom I.O."/>
            <person name="Guillou S."/>
            <person name="Cros-Aarteil S."/>
            <person name="Calhoun S."/>
            <person name="Haridas S."/>
            <person name="Kuo A."/>
            <person name="Mondo S."/>
            <person name="Pangilinan J."/>
            <person name="Riley R."/>
            <person name="Labutti K."/>
            <person name="Andreopoulos B."/>
            <person name="Lipzen A."/>
            <person name="Chen C."/>
            <person name="Yanf M."/>
            <person name="Daum C."/>
            <person name="Ng V."/>
            <person name="Clum A."/>
            <person name="Ohm R."/>
            <person name="Martin F."/>
            <person name="Silar P."/>
            <person name="Natvig D."/>
            <person name="Lalanne C."/>
            <person name="Gautier V."/>
            <person name="Ament-Velasquez S.L."/>
            <person name="Kruys A."/>
            <person name="Hutchinson M.I."/>
            <person name="Powell A.J."/>
            <person name="Barry K."/>
            <person name="Miller A.N."/>
            <person name="Grigoriev I.V."/>
            <person name="Debuchy R."/>
            <person name="Gladieux P."/>
            <person name="Thoren M.H."/>
            <person name="Johannesson H."/>
        </authorList>
    </citation>
    <scope>NUCLEOTIDE SEQUENCE</scope>
    <source>
        <strain evidence="2">CBS 990.96</strain>
    </source>
</reference>
<sequence length="237" mass="26252">MADEAAAQRRIELQSPQDLVYLITNVRKAALDSINAAFPPVAAEDDDSPEEDELRNQIEKLVNDYITQTFTLALPSLTINGLPLTTLPTTPDANSSSSSNPDPEPEIQYTPFDPRKRDKIESLVSQEEDLLRSIASLKRKVPSSVAKTYLTQTNQGIENDDEFIESLITKKIRIEGQENGKKVLEGMGPLERQEDVERTFKEGVEGLGKLKKNLPSVVAKMERAKGAGGYVLRGKKK</sequence>
<proteinExistence type="predicted"/>
<feature type="region of interest" description="Disordered" evidence="1">
    <location>
        <begin position="88"/>
        <end position="117"/>
    </location>
</feature>
<dbReference type="Pfam" id="PF08641">
    <property type="entry name" value="Mis14"/>
    <property type="match status" value="1"/>
</dbReference>
<dbReference type="PANTHER" id="PTHR31749:SF3">
    <property type="entry name" value="KINETOCHORE-ASSOCIATED PROTEIN NSL1 HOMOLOG"/>
    <property type="match status" value="1"/>
</dbReference>
<dbReference type="Proteomes" id="UP001301958">
    <property type="component" value="Unassembled WGS sequence"/>
</dbReference>
<evidence type="ECO:0008006" key="4">
    <source>
        <dbReference type="Google" id="ProtNLM"/>
    </source>
</evidence>
<protein>
    <recommendedName>
        <fullName evidence="4">Kinetochore protein mis14</fullName>
    </recommendedName>
</protein>
<dbReference type="EMBL" id="MU865389">
    <property type="protein sequence ID" value="KAK4224568.1"/>
    <property type="molecule type" value="Genomic_DNA"/>
</dbReference>
<dbReference type="GO" id="GO:0000070">
    <property type="term" value="P:mitotic sister chromatid segregation"/>
    <property type="evidence" value="ECO:0007669"/>
    <property type="project" value="InterPro"/>
</dbReference>